<dbReference type="SUPFAM" id="SSF69593">
    <property type="entry name" value="Glycerol-3-phosphate (1)-acyltransferase"/>
    <property type="match status" value="1"/>
</dbReference>
<dbReference type="GO" id="GO:0016746">
    <property type="term" value="F:acyltransferase activity"/>
    <property type="evidence" value="ECO:0007669"/>
    <property type="project" value="InterPro"/>
</dbReference>
<feature type="domain" description="Phospholipid/glycerol acyltransferase" evidence="1">
    <location>
        <begin position="86"/>
        <end position="200"/>
    </location>
</feature>
<dbReference type="KEGG" id="snep:Enr13x_08200"/>
<proteinExistence type="predicted"/>
<dbReference type="RefSeq" id="WP_145384774.1">
    <property type="nucleotide sequence ID" value="NZ_CP037423.1"/>
</dbReference>
<evidence type="ECO:0000313" key="2">
    <source>
        <dbReference type="EMBL" id="QDV40982.1"/>
    </source>
</evidence>
<dbReference type="Pfam" id="PF01553">
    <property type="entry name" value="Acyltransferase"/>
    <property type="match status" value="1"/>
</dbReference>
<evidence type="ECO:0000259" key="1">
    <source>
        <dbReference type="Pfam" id="PF01553"/>
    </source>
</evidence>
<dbReference type="AlphaFoldDB" id="A0A518HJG1"/>
<dbReference type="Proteomes" id="UP000319004">
    <property type="component" value="Chromosome"/>
</dbReference>
<dbReference type="InterPro" id="IPR002123">
    <property type="entry name" value="Plipid/glycerol_acylTrfase"/>
</dbReference>
<keyword evidence="3" id="KW-1185">Reference proteome</keyword>
<organism evidence="2 3">
    <name type="scientific">Stieleria neptunia</name>
    <dbReference type="NCBI Taxonomy" id="2527979"/>
    <lineage>
        <taxon>Bacteria</taxon>
        <taxon>Pseudomonadati</taxon>
        <taxon>Planctomycetota</taxon>
        <taxon>Planctomycetia</taxon>
        <taxon>Pirellulales</taxon>
        <taxon>Pirellulaceae</taxon>
        <taxon>Stieleria</taxon>
    </lineage>
</organism>
<accession>A0A518HJG1</accession>
<dbReference type="EMBL" id="CP037423">
    <property type="protein sequence ID" value="QDV40982.1"/>
    <property type="molecule type" value="Genomic_DNA"/>
</dbReference>
<name>A0A518HJG1_9BACT</name>
<sequence length="295" mass="33193">MYESNQEPLPEGDASVVFADQLAELRRQANDSDDESTLASENVTPESVVRWGNQNRQLIAGLCRRLLLPGSKIDGLSNLRELVRHAQDDKACLLCLNHRSNLDVPTLDALLTDHGEARLFDSLIWIAGRTLEEDTEVTRMLVQCFNRVVVTPHRWFHSGRTEAEVHEAKTINVAAERALARLRHEGWVCALFPAGTRARPDDESTKQAIAETDSYLRMFDYLLLCHIDGCTLPVSRSQDFTHEVPKLDRVVFTFGSVRPTDQWRAEMAANYPDLDQREASARGIGEEIESLAPSD</sequence>
<protein>
    <recommendedName>
        <fullName evidence="1">Phospholipid/glycerol acyltransferase domain-containing protein</fullName>
    </recommendedName>
</protein>
<dbReference type="Gene3D" id="3.40.1130.10">
    <property type="entry name" value="Glycerol-3-phosphate (1)-acyltransferase"/>
    <property type="match status" value="1"/>
</dbReference>
<evidence type="ECO:0000313" key="3">
    <source>
        <dbReference type="Proteomes" id="UP000319004"/>
    </source>
</evidence>
<gene>
    <name evidence="2" type="ORF">Enr13x_08200</name>
</gene>
<reference evidence="2 3" key="1">
    <citation type="submission" date="2019-03" db="EMBL/GenBank/DDBJ databases">
        <title>Deep-cultivation of Planctomycetes and their phenomic and genomic characterization uncovers novel biology.</title>
        <authorList>
            <person name="Wiegand S."/>
            <person name="Jogler M."/>
            <person name="Boedeker C."/>
            <person name="Pinto D."/>
            <person name="Vollmers J."/>
            <person name="Rivas-Marin E."/>
            <person name="Kohn T."/>
            <person name="Peeters S.H."/>
            <person name="Heuer A."/>
            <person name="Rast P."/>
            <person name="Oberbeckmann S."/>
            <person name="Bunk B."/>
            <person name="Jeske O."/>
            <person name="Meyerdierks A."/>
            <person name="Storesund J.E."/>
            <person name="Kallscheuer N."/>
            <person name="Luecker S."/>
            <person name="Lage O.M."/>
            <person name="Pohl T."/>
            <person name="Merkel B.J."/>
            <person name="Hornburger P."/>
            <person name="Mueller R.-W."/>
            <person name="Bruemmer F."/>
            <person name="Labrenz M."/>
            <person name="Spormann A.M."/>
            <person name="Op den Camp H."/>
            <person name="Overmann J."/>
            <person name="Amann R."/>
            <person name="Jetten M.S.M."/>
            <person name="Mascher T."/>
            <person name="Medema M.H."/>
            <person name="Devos D.P."/>
            <person name="Kaster A.-K."/>
            <person name="Ovreas L."/>
            <person name="Rohde M."/>
            <person name="Galperin M.Y."/>
            <person name="Jogler C."/>
        </authorList>
    </citation>
    <scope>NUCLEOTIDE SEQUENCE [LARGE SCALE GENOMIC DNA]</scope>
    <source>
        <strain evidence="2 3">Enr13</strain>
    </source>
</reference>
<dbReference type="OrthoDB" id="244580at2"/>